<dbReference type="GO" id="GO:0016787">
    <property type="term" value="F:hydrolase activity"/>
    <property type="evidence" value="ECO:0007669"/>
    <property type="project" value="UniProtKB-KW"/>
</dbReference>
<evidence type="ECO:0000313" key="7">
    <source>
        <dbReference type="Proteomes" id="UP000054736"/>
    </source>
</evidence>
<dbReference type="SUPFAM" id="SSF88713">
    <property type="entry name" value="Glycoside hydrolase/deacetylase"/>
    <property type="match status" value="1"/>
</dbReference>
<dbReference type="GO" id="GO:0019213">
    <property type="term" value="F:deacetylase activity"/>
    <property type="evidence" value="ECO:0007669"/>
    <property type="project" value="TreeGrafter"/>
</dbReference>
<dbReference type="EMBL" id="LNXY01000028">
    <property type="protein sequence ID" value="KTC85414.1"/>
    <property type="molecule type" value="Genomic_DNA"/>
</dbReference>
<dbReference type="Proteomes" id="UP000054736">
    <property type="component" value="Unassembled WGS sequence"/>
</dbReference>
<comment type="cofactor">
    <cofactor evidence="1">
        <name>Mg(2+)</name>
        <dbReference type="ChEBI" id="CHEBI:18420"/>
    </cofactor>
</comment>
<evidence type="ECO:0000256" key="5">
    <source>
        <dbReference type="ARBA" id="ARBA00023277"/>
    </source>
</evidence>
<dbReference type="InterPro" id="IPR006879">
    <property type="entry name" value="YdjC-like"/>
</dbReference>
<evidence type="ECO:0000256" key="1">
    <source>
        <dbReference type="ARBA" id="ARBA00001946"/>
    </source>
</evidence>
<dbReference type="InterPro" id="IPR011330">
    <property type="entry name" value="Glyco_hydro/deAcase_b/a-brl"/>
</dbReference>
<dbReference type="PATRIC" id="fig|1212489.4.peg.2726"/>
<dbReference type="GO" id="GO:0005975">
    <property type="term" value="P:carbohydrate metabolic process"/>
    <property type="evidence" value="ECO:0007669"/>
    <property type="project" value="InterPro"/>
</dbReference>
<dbReference type="Gene3D" id="3.20.20.370">
    <property type="entry name" value="Glycoside hydrolase/deacetylase"/>
    <property type="match status" value="1"/>
</dbReference>
<dbReference type="CDD" id="cd10807">
    <property type="entry name" value="YdjC_like_3"/>
    <property type="match status" value="1"/>
</dbReference>
<dbReference type="OrthoDB" id="5295855at2"/>
<dbReference type="Pfam" id="PF04794">
    <property type="entry name" value="YdjC"/>
    <property type="match status" value="1"/>
</dbReference>
<accession>A0A0W0SPT8</accession>
<keyword evidence="5" id="KW-0119">Carbohydrate metabolism</keyword>
<dbReference type="RefSeq" id="WP_058496864.1">
    <property type="nucleotide sequence ID" value="NZ_CAAAIU010000008.1"/>
</dbReference>
<dbReference type="GO" id="GO:0046872">
    <property type="term" value="F:metal ion binding"/>
    <property type="evidence" value="ECO:0007669"/>
    <property type="project" value="UniProtKB-KW"/>
</dbReference>
<organism evidence="6 7">
    <name type="scientific">Legionella drozanskii LLAP-1</name>
    <dbReference type="NCBI Taxonomy" id="1212489"/>
    <lineage>
        <taxon>Bacteria</taxon>
        <taxon>Pseudomonadati</taxon>
        <taxon>Pseudomonadota</taxon>
        <taxon>Gammaproteobacteria</taxon>
        <taxon>Legionellales</taxon>
        <taxon>Legionellaceae</taxon>
        <taxon>Legionella</taxon>
    </lineage>
</organism>
<evidence type="ECO:0000256" key="2">
    <source>
        <dbReference type="ARBA" id="ARBA00022723"/>
    </source>
</evidence>
<dbReference type="PANTHER" id="PTHR31609">
    <property type="entry name" value="YDJC DEACETYLASE FAMILY MEMBER"/>
    <property type="match status" value="1"/>
</dbReference>
<proteinExistence type="predicted"/>
<sequence>MIRELILCADDYAQNETISEGILLLAQKKRINAISCLVNLPDWKNTHHELKQVNKDTYLGLHLNLSLGQALSTKWRKKYSPHFNSHSLTIKQSYLGFLNKECVEAEICAQLDAFSNSTGRLPDFIDGHQHIHQLPIIRDALISIYKQKKLTAFCRNTSSHWRDFLLCANFPKAQAISLLGGFSFKKLLRQQLISANSSFAGIYNFARAKNYRYYFKKFLYQSDNGGLIMCHPGLHSNDHRDALHPYRHYELNYLMSSEFLSDLDDAQCRLQLKPSFSS</sequence>
<protein>
    <submittedName>
        <fullName evidence="6">Cellobiose phosphorylase</fullName>
    </submittedName>
</protein>
<evidence type="ECO:0000256" key="4">
    <source>
        <dbReference type="ARBA" id="ARBA00022842"/>
    </source>
</evidence>
<keyword evidence="4" id="KW-0460">Magnesium</keyword>
<reference evidence="6 7" key="1">
    <citation type="submission" date="2015-11" db="EMBL/GenBank/DDBJ databases">
        <title>Genomic analysis of 38 Legionella species identifies large and diverse effector repertoires.</title>
        <authorList>
            <person name="Burstein D."/>
            <person name="Amaro F."/>
            <person name="Zusman T."/>
            <person name="Lifshitz Z."/>
            <person name="Cohen O."/>
            <person name="Gilbert J.A."/>
            <person name="Pupko T."/>
            <person name="Shuman H.A."/>
            <person name="Segal G."/>
        </authorList>
    </citation>
    <scope>NUCLEOTIDE SEQUENCE [LARGE SCALE GENOMIC DNA]</scope>
    <source>
        <strain evidence="6 7">ATCC 700990</strain>
    </source>
</reference>
<keyword evidence="3" id="KW-0378">Hydrolase</keyword>
<keyword evidence="2" id="KW-0479">Metal-binding</keyword>
<dbReference type="STRING" id="1212489.Ldro_2586"/>
<evidence type="ECO:0000256" key="3">
    <source>
        <dbReference type="ARBA" id="ARBA00022801"/>
    </source>
</evidence>
<gene>
    <name evidence="6" type="ORF">Ldro_2586</name>
</gene>
<dbReference type="PANTHER" id="PTHR31609:SF1">
    <property type="entry name" value="CARBOHYDRATE DEACETYLASE"/>
    <property type="match status" value="1"/>
</dbReference>
<dbReference type="AlphaFoldDB" id="A0A0W0SPT8"/>
<keyword evidence="7" id="KW-1185">Reference proteome</keyword>
<name>A0A0W0SPT8_9GAMM</name>
<evidence type="ECO:0000313" key="6">
    <source>
        <dbReference type="EMBL" id="KTC85414.1"/>
    </source>
</evidence>
<comment type="caution">
    <text evidence="6">The sequence shown here is derived from an EMBL/GenBank/DDBJ whole genome shotgun (WGS) entry which is preliminary data.</text>
</comment>